<dbReference type="Gene3D" id="3.40.50.10860">
    <property type="entry name" value="Leucine Dehydrogenase, chain A, domain 1"/>
    <property type="match status" value="1"/>
</dbReference>
<comment type="catalytic activity">
    <reaction evidence="11">
        <text>(6R)-5,10-methenyltetrahydrofolate + H2O = (6R)-10-formyltetrahydrofolate + H(+)</text>
        <dbReference type="Rhea" id="RHEA:23700"/>
        <dbReference type="ChEBI" id="CHEBI:15377"/>
        <dbReference type="ChEBI" id="CHEBI:15378"/>
        <dbReference type="ChEBI" id="CHEBI:57455"/>
        <dbReference type="ChEBI" id="CHEBI:195366"/>
        <dbReference type="EC" id="3.5.4.9"/>
    </reaction>
</comment>
<evidence type="ECO:0000256" key="10">
    <source>
        <dbReference type="ARBA" id="ARBA00023268"/>
    </source>
</evidence>
<dbReference type="GO" id="GO:0004488">
    <property type="term" value="F:methylenetetrahydrofolate dehydrogenase (NADP+) activity"/>
    <property type="evidence" value="ECO:0007669"/>
    <property type="project" value="UniProtKB-EC"/>
</dbReference>
<dbReference type="EC" id="1.5.1.5" evidence="4"/>
<dbReference type="GO" id="GO:0005829">
    <property type="term" value="C:cytosol"/>
    <property type="evidence" value="ECO:0007669"/>
    <property type="project" value="TreeGrafter"/>
</dbReference>
<evidence type="ECO:0000313" key="15">
    <source>
        <dbReference type="Proteomes" id="UP000261620"/>
    </source>
</evidence>
<dbReference type="InterPro" id="IPR020631">
    <property type="entry name" value="THF_DH/CycHdrlase_NAD-bd_dom"/>
</dbReference>
<evidence type="ECO:0000256" key="6">
    <source>
        <dbReference type="ARBA" id="ARBA00022563"/>
    </source>
</evidence>
<dbReference type="CDD" id="cd01080">
    <property type="entry name" value="NAD_bind_m-THF_DH_Cyclohyd"/>
    <property type="match status" value="1"/>
</dbReference>
<dbReference type="HAMAP" id="MF_01576">
    <property type="entry name" value="THF_DHG_CYH"/>
    <property type="match status" value="1"/>
</dbReference>
<dbReference type="InterPro" id="IPR000672">
    <property type="entry name" value="THF_DH/CycHdrlase"/>
</dbReference>
<dbReference type="Pfam" id="PF02882">
    <property type="entry name" value="THF_DHG_CYH_C"/>
    <property type="match status" value="1"/>
</dbReference>
<feature type="domain" description="Tetrahydrofolate dehydrogenase/cyclohydrolase NAD(P)-binding" evidence="13">
    <location>
        <begin position="201"/>
        <end position="340"/>
    </location>
</feature>
<evidence type="ECO:0000256" key="4">
    <source>
        <dbReference type="ARBA" id="ARBA00012859"/>
    </source>
</evidence>
<keyword evidence="6" id="KW-0554">One-carbon metabolism</keyword>
<keyword evidence="10" id="KW-0511">Multifunctional enzyme</keyword>
<evidence type="ECO:0000313" key="14">
    <source>
        <dbReference type="Ensembl" id="ENSMMOP00000023844.1"/>
    </source>
</evidence>
<name>A0A3Q3XDG7_MOLML</name>
<dbReference type="Ensembl" id="ENSMMOT00000024242.1">
    <property type="protein sequence ID" value="ENSMMOP00000023844.1"/>
    <property type="gene ID" value="ENSMMOG00000018142.1"/>
</dbReference>
<dbReference type="STRING" id="94237.ENSMMOP00000023844"/>
<dbReference type="SUPFAM" id="SSF51735">
    <property type="entry name" value="NAD(P)-binding Rossmann-fold domains"/>
    <property type="match status" value="1"/>
</dbReference>
<feature type="domain" description="Tetrahydrofolate dehydrogenase/cyclohydrolase catalytic" evidence="12">
    <location>
        <begin position="137"/>
        <end position="182"/>
    </location>
</feature>
<dbReference type="Proteomes" id="UP000261620">
    <property type="component" value="Unplaced"/>
</dbReference>
<dbReference type="AlphaFoldDB" id="A0A3Q3XDG7"/>
<evidence type="ECO:0000256" key="1">
    <source>
        <dbReference type="ARBA" id="ARBA00004777"/>
    </source>
</evidence>
<evidence type="ECO:0000256" key="8">
    <source>
        <dbReference type="ARBA" id="ARBA00022857"/>
    </source>
</evidence>
<proteinExistence type="inferred from homology"/>
<evidence type="ECO:0000256" key="9">
    <source>
        <dbReference type="ARBA" id="ARBA00023002"/>
    </source>
</evidence>
<dbReference type="InterPro" id="IPR046346">
    <property type="entry name" value="Aminoacid_DH-like_N_sf"/>
</dbReference>
<dbReference type="PROSITE" id="PS00767">
    <property type="entry name" value="THF_DHG_CYH_2"/>
    <property type="match status" value="1"/>
</dbReference>
<organism evidence="14 15">
    <name type="scientific">Mola mola</name>
    <name type="common">Ocean sunfish</name>
    <name type="synonym">Tetraodon mola</name>
    <dbReference type="NCBI Taxonomy" id="94237"/>
    <lineage>
        <taxon>Eukaryota</taxon>
        <taxon>Metazoa</taxon>
        <taxon>Chordata</taxon>
        <taxon>Craniata</taxon>
        <taxon>Vertebrata</taxon>
        <taxon>Euteleostomi</taxon>
        <taxon>Actinopterygii</taxon>
        <taxon>Neopterygii</taxon>
        <taxon>Teleostei</taxon>
        <taxon>Neoteleostei</taxon>
        <taxon>Acanthomorphata</taxon>
        <taxon>Eupercaria</taxon>
        <taxon>Tetraodontiformes</taxon>
        <taxon>Molidae</taxon>
        <taxon>Mola</taxon>
    </lineage>
</organism>
<accession>A0A3Q3XDG7</accession>
<dbReference type="GO" id="GO:0004477">
    <property type="term" value="F:methenyltetrahydrofolate cyclohydrolase activity"/>
    <property type="evidence" value="ECO:0007669"/>
    <property type="project" value="UniProtKB-EC"/>
</dbReference>
<keyword evidence="9" id="KW-0560">Oxidoreductase</keyword>
<dbReference type="EC" id="3.5.4.9" evidence="3"/>
<dbReference type="Pfam" id="PF00763">
    <property type="entry name" value="THF_DHG_CYH"/>
    <property type="match status" value="1"/>
</dbReference>
<evidence type="ECO:0000259" key="13">
    <source>
        <dbReference type="Pfam" id="PF02882"/>
    </source>
</evidence>
<dbReference type="FunFam" id="3.40.50.720:FF:000006">
    <property type="entry name" value="Bifunctional protein FolD"/>
    <property type="match status" value="1"/>
</dbReference>
<reference evidence="14" key="1">
    <citation type="submission" date="2025-08" db="UniProtKB">
        <authorList>
            <consortium name="Ensembl"/>
        </authorList>
    </citation>
    <scope>IDENTIFICATION</scope>
</reference>
<sequence length="364" mass="38497">MTGFVHFRNFLNSGLLSLSLPLPLSLSPSVMLSLAALLLRAGASGCQGSSRSIATVISAEVRITLRVQTLTSVKMATNADIFATLSIGRFSRLQIGIDAKHVRLPSSATQDEVSDNTDDGAPRGRCGGADRFLSFLQVLRSIMAVNEDERVHGLIVQLPLDSTHPIDSERITNAVSPEKDVDGCINAGKLSRGDLNDCFIPCTPNGCMTLIRQTGVSVAGKHAVVIGRSKIVGAPMHDLLLWNHATVTTCHSKTPDLPEQVGRADVLVVGAGRAEMVRGEWLKEGAVVIDCGINHVADETKASGKRVVGDVHYASANQRAGFITPVPGGVGPMTVAMLMEVGGGVRLTGYSKLPVGMVMVMWLG</sequence>
<dbReference type="SUPFAM" id="SSF53223">
    <property type="entry name" value="Aminoacid dehydrogenase-like, N-terminal domain"/>
    <property type="match status" value="1"/>
</dbReference>
<dbReference type="PANTHER" id="PTHR48099">
    <property type="entry name" value="C-1-TETRAHYDROFOLATE SYNTHASE, CYTOPLASMIC-RELATED"/>
    <property type="match status" value="1"/>
</dbReference>
<keyword evidence="8" id="KW-0521">NADP</keyword>
<evidence type="ECO:0000259" key="12">
    <source>
        <dbReference type="Pfam" id="PF00763"/>
    </source>
</evidence>
<dbReference type="Gene3D" id="3.40.50.720">
    <property type="entry name" value="NAD(P)-binding Rossmann-like Domain"/>
    <property type="match status" value="1"/>
</dbReference>
<evidence type="ECO:0000256" key="3">
    <source>
        <dbReference type="ARBA" id="ARBA00012776"/>
    </source>
</evidence>
<dbReference type="InterPro" id="IPR036291">
    <property type="entry name" value="NAD(P)-bd_dom_sf"/>
</dbReference>
<comment type="pathway">
    <text evidence="1">One-carbon metabolism; tetrahydrofolate interconversion.</text>
</comment>
<evidence type="ECO:0000256" key="2">
    <source>
        <dbReference type="ARBA" id="ARBA00011738"/>
    </source>
</evidence>
<dbReference type="PANTHER" id="PTHR48099:SF1">
    <property type="entry name" value="C-1-TETRAHYDROFOLATE SYNTHASE, CYTOPLASMIC"/>
    <property type="match status" value="1"/>
</dbReference>
<evidence type="ECO:0000256" key="11">
    <source>
        <dbReference type="ARBA" id="ARBA00036357"/>
    </source>
</evidence>
<comment type="subunit">
    <text evidence="2">Homodimer.</text>
</comment>
<keyword evidence="15" id="KW-1185">Reference proteome</keyword>
<dbReference type="PRINTS" id="PR00085">
    <property type="entry name" value="THFDHDRGNASE"/>
</dbReference>
<dbReference type="InterPro" id="IPR020867">
    <property type="entry name" value="THF_DH/CycHdrlase_CS"/>
</dbReference>
<evidence type="ECO:0000256" key="5">
    <source>
        <dbReference type="ARBA" id="ARBA00017592"/>
    </source>
</evidence>
<keyword evidence="7" id="KW-0378">Hydrolase</keyword>
<dbReference type="InterPro" id="IPR020630">
    <property type="entry name" value="THF_DH/CycHdrlase_cat_dom"/>
</dbReference>
<evidence type="ECO:0000256" key="7">
    <source>
        <dbReference type="ARBA" id="ARBA00022801"/>
    </source>
</evidence>
<protein>
    <recommendedName>
        <fullName evidence="5">C-1-tetrahydrofolate synthase, cytoplasmic</fullName>
        <ecNumber evidence="4">1.5.1.5</ecNumber>
        <ecNumber evidence="3">3.5.4.9</ecNumber>
    </recommendedName>
</protein>
<dbReference type="GO" id="GO:0035999">
    <property type="term" value="P:tetrahydrofolate interconversion"/>
    <property type="evidence" value="ECO:0007669"/>
    <property type="project" value="TreeGrafter"/>
</dbReference>
<reference evidence="14" key="2">
    <citation type="submission" date="2025-09" db="UniProtKB">
        <authorList>
            <consortium name="Ensembl"/>
        </authorList>
    </citation>
    <scope>IDENTIFICATION</scope>
</reference>